<evidence type="ECO:0000313" key="1">
    <source>
        <dbReference type="EMBL" id="GGA56907.1"/>
    </source>
</evidence>
<gene>
    <name evidence="1" type="ORF">GCM10011395_29150</name>
</gene>
<name>A0ABQ1H2W9_9SPHN</name>
<dbReference type="Proteomes" id="UP000618591">
    <property type="component" value="Unassembled WGS sequence"/>
</dbReference>
<organism evidence="1 2">
    <name type="scientific">Sphingomonas psychrolutea</name>
    <dbReference type="NCBI Taxonomy" id="1259676"/>
    <lineage>
        <taxon>Bacteria</taxon>
        <taxon>Pseudomonadati</taxon>
        <taxon>Pseudomonadota</taxon>
        <taxon>Alphaproteobacteria</taxon>
        <taxon>Sphingomonadales</taxon>
        <taxon>Sphingomonadaceae</taxon>
        <taxon>Sphingomonas</taxon>
    </lineage>
</organism>
<reference evidence="2" key="1">
    <citation type="journal article" date="2019" name="Int. J. Syst. Evol. Microbiol.">
        <title>The Global Catalogue of Microorganisms (GCM) 10K type strain sequencing project: providing services to taxonomists for standard genome sequencing and annotation.</title>
        <authorList>
            <consortium name="The Broad Institute Genomics Platform"/>
            <consortium name="The Broad Institute Genome Sequencing Center for Infectious Disease"/>
            <person name="Wu L."/>
            <person name="Ma J."/>
        </authorList>
    </citation>
    <scope>NUCLEOTIDE SEQUENCE [LARGE SCALE GENOMIC DNA]</scope>
    <source>
        <strain evidence="2">CGMCC 1.10106</strain>
    </source>
</reference>
<sequence length="95" mass="10145">MILPDDLRQRAGAQSIGERRGLARLVGSWGIEGGEEIGHSNEIGGAVPWGQSIARGHHPGERRGPVARLRIGRAALDYLGRLNWAPAFAGVDARS</sequence>
<accession>A0ABQ1H2W9</accession>
<keyword evidence="2" id="KW-1185">Reference proteome</keyword>
<dbReference type="EMBL" id="BMDW01000021">
    <property type="protein sequence ID" value="GGA56907.1"/>
    <property type="molecule type" value="Genomic_DNA"/>
</dbReference>
<protein>
    <submittedName>
        <fullName evidence="1">Uncharacterized protein</fullName>
    </submittedName>
</protein>
<proteinExistence type="predicted"/>
<evidence type="ECO:0000313" key="2">
    <source>
        <dbReference type="Proteomes" id="UP000618591"/>
    </source>
</evidence>
<comment type="caution">
    <text evidence="1">The sequence shown here is derived from an EMBL/GenBank/DDBJ whole genome shotgun (WGS) entry which is preliminary data.</text>
</comment>